<evidence type="ECO:0000313" key="2">
    <source>
        <dbReference type="Proteomes" id="UP000299102"/>
    </source>
</evidence>
<proteinExistence type="predicted"/>
<comment type="caution">
    <text evidence="1">The sequence shown here is derived from an EMBL/GenBank/DDBJ whole genome shotgun (WGS) entry which is preliminary data.</text>
</comment>
<dbReference type="Proteomes" id="UP000299102">
    <property type="component" value="Unassembled WGS sequence"/>
</dbReference>
<accession>A0A4C1T6C3</accession>
<dbReference type="AlphaFoldDB" id="A0A4C1T6C3"/>
<protein>
    <submittedName>
        <fullName evidence="1">Uncharacterized protein</fullName>
    </submittedName>
</protein>
<evidence type="ECO:0000313" key="1">
    <source>
        <dbReference type="EMBL" id="GBP10043.1"/>
    </source>
</evidence>
<gene>
    <name evidence="1" type="ORF">EVAR_70887_1</name>
</gene>
<dbReference type="EMBL" id="BGZK01004632">
    <property type="protein sequence ID" value="GBP10043.1"/>
    <property type="molecule type" value="Genomic_DNA"/>
</dbReference>
<name>A0A4C1T6C3_EUMVA</name>
<reference evidence="1 2" key="1">
    <citation type="journal article" date="2019" name="Commun. Biol.">
        <title>The bagworm genome reveals a unique fibroin gene that provides high tensile strength.</title>
        <authorList>
            <person name="Kono N."/>
            <person name="Nakamura H."/>
            <person name="Ohtoshi R."/>
            <person name="Tomita M."/>
            <person name="Numata K."/>
            <person name="Arakawa K."/>
        </authorList>
    </citation>
    <scope>NUCLEOTIDE SEQUENCE [LARGE SCALE GENOMIC DNA]</scope>
</reference>
<organism evidence="1 2">
    <name type="scientific">Eumeta variegata</name>
    <name type="common">Bagworm moth</name>
    <name type="synonym">Eumeta japonica</name>
    <dbReference type="NCBI Taxonomy" id="151549"/>
    <lineage>
        <taxon>Eukaryota</taxon>
        <taxon>Metazoa</taxon>
        <taxon>Ecdysozoa</taxon>
        <taxon>Arthropoda</taxon>
        <taxon>Hexapoda</taxon>
        <taxon>Insecta</taxon>
        <taxon>Pterygota</taxon>
        <taxon>Neoptera</taxon>
        <taxon>Endopterygota</taxon>
        <taxon>Lepidoptera</taxon>
        <taxon>Glossata</taxon>
        <taxon>Ditrysia</taxon>
        <taxon>Tineoidea</taxon>
        <taxon>Psychidae</taxon>
        <taxon>Oiketicinae</taxon>
        <taxon>Eumeta</taxon>
    </lineage>
</organism>
<keyword evidence="2" id="KW-1185">Reference proteome</keyword>
<sequence length="87" mass="9633">MKSFTNNDILVINELGSNFQNNKTVVGEEDDLDKKLVRFSKPELSRVMGVTPTTDHNCIGRAEGSNPDIPQSDILVDITQLRGICDN</sequence>